<dbReference type="EMBL" id="AP025029">
    <property type="protein sequence ID" value="BDA80755.1"/>
    <property type="molecule type" value="Genomic_DNA"/>
</dbReference>
<name>A0ABN6KIW5_9LEPT</name>
<keyword evidence="4" id="KW-0904">Protein phosphatase</keyword>
<dbReference type="SMART" id="SM00226">
    <property type="entry name" value="LMWPc"/>
    <property type="match status" value="1"/>
</dbReference>
<evidence type="ECO:0000313" key="6">
    <source>
        <dbReference type="EMBL" id="BDA80755.1"/>
    </source>
</evidence>
<evidence type="ECO:0000256" key="3">
    <source>
        <dbReference type="ARBA" id="ARBA00022801"/>
    </source>
</evidence>
<dbReference type="SUPFAM" id="SSF52788">
    <property type="entry name" value="Phosphotyrosine protein phosphatases I"/>
    <property type="match status" value="1"/>
</dbReference>
<dbReference type="InterPro" id="IPR017867">
    <property type="entry name" value="Tyr_phospatase_low_mol_wt"/>
</dbReference>
<dbReference type="InterPro" id="IPR036196">
    <property type="entry name" value="Ptyr_pPase_sf"/>
</dbReference>
<dbReference type="InterPro" id="IPR023485">
    <property type="entry name" value="Ptyr_pPase"/>
</dbReference>
<dbReference type="Pfam" id="PF01451">
    <property type="entry name" value="LMWPc"/>
    <property type="match status" value="1"/>
</dbReference>
<dbReference type="InterPro" id="IPR050438">
    <property type="entry name" value="LMW_PTPase"/>
</dbReference>
<dbReference type="PANTHER" id="PTHR11717">
    <property type="entry name" value="LOW MOLECULAR WEIGHT PROTEIN TYROSINE PHOSPHATASE"/>
    <property type="match status" value="1"/>
</dbReference>
<dbReference type="CDD" id="cd16343">
    <property type="entry name" value="LMWPTP"/>
    <property type="match status" value="1"/>
</dbReference>
<evidence type="ECO:0000256" key="4">
    <source>
        <dbReference type="ARBA" id="ARBA00022912"/>
    </source>
</evidence>
<dbReference type="RefSeq" id="WP_109022428.1">
    <property type="nucleotide sequence ID" value="NZ_AP025029.1"/>
</dbReference>
<dbReference type="Proteomes" id="UP000245263">
    <property type="component" value="Chromosome 2"/>
</dbReference>
<accession>A0ABN6KIW5</accession>
<proteinExistence type="inferred from homology"/>
<feature type="domain" description="Phosphotyrosine protein phosphatase I" evidence="5">
    <location>
        <begin position="6"/>
        <end position="156"/>
    </location>
</feature>
<evidence type="ECO:0000256" key="1">
    <source>
        <dbReference type="ARBA" id="ARBA00011063"/>
    </source>
</evidence>
<keyword evidence="7" id="KW-1185">Reference proteome</keyword>
<evidence type="ECO:0000259" key="5">
    <source>
        <dbReference type="SMART" id="SM00226"/>
    </source>
</evidence>
<keyword evidence="3" id="KW-0378">Hydrolase</keyword>
<reference evidence="6 7" key="1">
    <citation type="submission" date="2021-08" db="EMBL/GenBank/DDBJ databases">
        <title>Complete genome sequence of Leptospira kobayashii strain E30.</title>
        <authorList>
            <person name="Nakao R."/>
            <person name="Nakamura S."/>
            <person name="Masuzawa T."/>
            <person name="Koizumi N."/>
        </authorList>
    </citation>
    <scope>NUCLEOTIDE SEQUENCE [LARGE SCALE GENOMIC DNA]</scope>
    <source>
        <strain evidence="6 7">E30</strain>
    </source>
</reference>
<evidence type="ECO:0000313" key="7">
    <source>
        <dbReference type="Proteomes" id="UP000245263"/>
    </source>
</evidence>
<dbReference type="Gene3D" id="3.40.50.2300">
    <property type="match status" value="1"/>
</dbReference>
<organism evidence="6 7">
    <name type="scientific">Leptospira kobayashii</name>
    <dbReference type="NCBI Taxonomy" id="1917830"/>
    <lineage>
        <taxon>Bacteria</taxon>
        <taxon>Pseudomonadati</taxon>
        <taxon>Spirochaetota</taxon>
        <taxon>Spirochaetia</taxon>
        <taxon>Leptospirales</taxon>
        <taxon>Leptospiraceae</taxon>
        <taxon>Leptospira</taxon>
    </lineage>
</organism>
<gene>
    <name evidence="6" type="primary">amsI</name>
    <name evidence="6" type="ORF">LPTSP3_g36850</name>
</gene>
<dbReference type="PANTHER" id="PTHR11717:SF7">
    <property type="entry name" value="LOW MOLECULAR WEIGHT PHOSPHOTYROSINE PROTEIN PHOSPHATASE"/>
    <property type="match status" value="1"/>
</dbReference>
<protein>
    <recommendedName>
        <fullName evidence="2">protein-tyrosine-phosphatase</fullName>
        <ecNumber evidence="2">3.1.3.48</ecNumber>
    </recommendedName>
</protein>
<evidence type="ECO:0000256" key="2">
    <source>
        <dbReference type="ARBA" id="ARBA00013064"/>
    </source>
</evidence>
<comment type="similarity">
    <text evidence="1">Belongs to the low molecular weight phosphotyrosine protein phosphatase family.</text>
</comment>
<dbReference type="PRINTS" id="PR00719">
    <property type="entry name" value="LMWPTPASE"/>
</dbReference>
<dbReference type="EC" id="3.1.3.48" evidence="2"/>
<sequence length="167" mass="19214">MKEDKIKILFVCLGNICRSPAAEGAFQSLIHKENLSDFFLIDSAGTAGYHDGELADPRTREVAKARNINLTHISRKFIKQDFQRFDYILVMDHNNFKTVRSLVTDESHNRKIHFFRSFEDGQFKNAEVPDPYYGDLKAFENVQNIVESASVGFLKFLKSEHQISSNH</sequence>